<gene>
    <name evidence="5" type="ORF">VASRM7_502</name>
</gene>
<dbReference type="InterPro" id="IPR006162">
    <property type="entry name" value="Ppantetheine_attach_site"/>
</dbReference>
<dbReference type="PANTHER" id="PTHR43775:SF51">
    <property type="entry name" value="INACTIVE PHENOLPHTHIOCEROL SYNTHESIS POLYKETIDE SYNTHASE TYPE I PKS1-RELATED"/>
    <property type="match status" value="1"/>
</dbReference>
<keyword evidence="3" id="KW-0808">Transferase</keyword>
<dbReference type="SMART" id="SM00823">
    <property type="entry name" value="PKS_PP"/>
    <property type="match status" value="1"/>
</dbReference>
<dbReference type="Pfam" id="PF00550">
    <property type="entry name" value="PP-binding"/>
    <property type="match status" value="1"/>
</dbReference>
<dbReference type="Gene3D" id="1.10.1200.10">
    <property type="entry name" value="ACP-like"/>
    <property type="match status" value="1"/>
</dbReference>
<evidence type="ECO:0000313" key="5">
    <source>
        <dbReference type="EMBL" id="AIS85742.1"/>
    </source>
</evidence>
<dbReference type="SMART" id="SM01294">
    <property type="entry name" value="PKS_PP_betabranch"/>
    <property type="match status" value="1"/>
</dbReference>
<protein>
    <submittedName>
        <fullName evidence="5">Modular polyketide synthase</fullName>
    </submittedName>
</protein>
<dbReference type="GO" id="GO:0004312">
    <property type="term" value="F:fatty acid synthase activity"/>
    <property type="evidence" value="ECO:0007669"/>
    <property type="project" value="TreeGrafter"/>
</dbReference>
<dbReference type="GO" id="GO:0031177">
    <property type="term" value="F:phosphopantetheine binding"/>
    <property type="evidence" value="ECO:0007669"/>
    <property type="project" value="InterPro"/>
</dbReference>
<dbReference type="FunFam" id="1.10.1200.10:FF:000007">
    <property type="entry name" value="Probable polyketide synthase pks17"/>
    <property type="match status" value="1"/>
</dbReference>
<evidence type="ECO:0000256" key="2">
    <source>
        <dbReference type="ARBA" id="ARBA00022553"/>
    </source>
</evidence>
<sequence length="156" mass="16739">MRRVARSAGTASPDSLRERLLPLSPTERTALLVDLVRTQVAAVLGHTDTDAVVVDRAFKDSGFDSLTAVELRNRVSRATGLRLPPTVVFDRPTPAELAAHLLDQLVPPADGPAGAATPARKTRKQLDSATVEEIFDLIDSQLGRGSRSDYQEVDAG</sequence>
<organism evidence="5">
    <name type="scientific">Verrucosispora sp. MS100047</name>
    <dbReference type="NCBI Taxonomy" id="1410949"/>
    <lineage>
        <taxon>Bacteria</taxon>
        <taxon>Bacillati</taxon>
        <taxon>Actinomycetota</taxon>
        <taxon>Actinomycetes</taxon>
        <taxon>Micromonosporales</taxon>
        <taxon>Micromonosporaceae</taxon>
        <taxon>Micromonospora</taxon>
    </lineage>
</organism>
<proteinExistence type="predicted"/>
<dbReference type="AlphaFoldDB" id="A0A097CSX5"/>
<dbReference type="PROSITE" id="PS00012">
    <property type="entry name" value="PHOSPHOPANTETHEINE"/>
    <property type="match status" value="1"/>
</dbReference>
<dbReference type="PROSITE" id="PS50075">
    <property type="entry name" value="CARRIER"/>
    <property type="match status" value="1"/>
</dbReference>
<keyword evidence="1" id="KW-0596">Phosphopantetheine</keyword>
<dbReference type="GO" id="GO:0006633">
    <property type="term" value="P:fatty acid biosynthetic process"/>
    <property type="evidence" value="ECO:0007669"/>
    <property type="project" value="TreeGrafter"/>
</dbReference>
<feature type="domain" description="Carrier" evidence="4">
    <location>
        <begin position="30"/>
        <end position="105"/>
    </location>
</feature>
<accession>A0A097CSX5</accession>
<name>A0A097CSX5_9ACTN</name>
<evidence type="ECO:0000256" key="3">
    <source>
        <dbReference type="ARBA" id="ARBA00022679"/>
    </source>
</evidence>
<dbReference type="InterPro" id="IPR050091">
    <property type="entry name" value="PKS_NRPS_Biosynth_Enz"/>
</dbReference>
<dbReference type="SUPFAM" id="SSF47336">
    <property type="entry name" value="ACP-like"/>
    <property type="match status" value="1"/>
</dbReference>
<keyword evidence="2" id="KW-0597">Phosphoprotein</keyword>
<evidence type="ECO:0000256" key="1">
    <source>
        <dbReference type="ARBA" id="ARBA00022450"/>
    </source>
</evidence>
<dbReference type="InterPro" id="IPR009081">
    <property type="entry name" value="PP-bd_ACP"/>
</dbReference>
<dbReference type="InterPro" id="IPR036736">
    <property type="entry name" value="ACP-like_sf"/>
</dbReference>
<reference evidence="5" key="1">
    <citation type="submission" date="2013-11" db="EMBL/GenBank/DDBJ databases">
        <title>New antitubercular compounds from marine-derived Verrucosispora sp. MS100047.</title>
        <authorList>
            <person name="Huang P."/>
            <person name="Xie F."/>
            <person name="Wang Q."/>
            <person name="Wang J."/>
            <person name="Wang Q."/>
            <person name="Abdel-Mageed W.M."/>
            <person name="Liu M."/>
            <person name="Han J."/>
            <person name="Song F."/>
            <person name="Dai H."/>
            <person name="Liu X."/>
            <person name="Zhang L."/>
        </authorList>
    </citation>
    <scope>NUCLEOTIDE SEQUENCE</scope>
    <source>
        <strain evidence="5">MS100047</strain>
    </source>
</reference>
<dbReference type="PANTHER" id="PTHR43775">
    <property type="entry name" value="FATTY ACID SYNTHASE"/>
    <property type="match status" value="1"/>
</dbReference>
<evidence type="ECO:0000259" key="4">
    <source>
        <dbReference type="PROSITE" id="PS50075"/>
    </source>
</evidence>
<dbReference type="InterPro" id="IPR020806">
    <property type="entry name" value="PKS_PP-bd"/>
</dbReference>
<dbReference type="EMBL" id="KF826677">
    <property type="protein sequence ID" value="AIS85742.1"/>
    <property type="molecule type" value="Genomic_DNA"/>
</dbReference>